<comment type="caution">
    <text evidence="1">The sequence shown here is derived from an EMBL/GenBank/DDBJ whole genome shotgun (WGS) entry which is preliminary data.</text>
</comment>
<keyword evidence="1" id="KW-0251">Elongation factor</keyword>
<keyword evidence="1" id="KW-0648">Protein biosynthesis</keyword>
<proteinExistence type="predicted"/>
<dbReference type="EMBL" id="JBHLXE010000084">
    <property type="protein sequence ID" value="MFC0179921.1"/>
    <property type="molecule type" value="Genomic_DNA"/>
</dbReference>
<evidence type="ECO:0000313" key="2">
    <source>
        <dbReference type="Proteomes" id="UP001589758"/>
    </source>
</evidence>
<name>A0ABV6CEE1_9GAMM</name>
<dbReference type="Pfam" id="PF04315">
    <property type="entry name" value="EpmC"/>
    <property type="match status" value="1"/>
</dbReference>
<gene>
    <name evidence="1" type="ORF">ACFFIT_07450</name>
</gene>
<dbReference type="Proteomes" id="UP001589758">
    <property type="component" value="Unassembled WGS sequence"/>
</dbReference>
<dbReference type="RefSeq" id="WP_385877032.1">
    <property type="nucleotide sequence ID" value="NZ_JBHLXE010000084.1"/>
</dbReference>
<evidence type="ECO:0000313" key="1">
    <source>
        <dbReference type="EMBL" id="MFC0179921.1"/>
    </source>
</evidence>
<organism evidence="1 2">
    <name type="scientific">Thorsellia kenyensis</name>
    <dbReference type="NCBI Taxonomy" id="1549888"/>
    <lineage>
        <taxon>Bacteria</taxon>
        <taxon>Pseudomonadati</taxon>
        <taxon>Pseudomonadota</taxon>
        <taxon>Gammaproteobacteria</taxon>
        <taxon>Enterobacterales</taxon>
        <taxon>Thorselliaceae</taxon>
        <taxon>Thorsellia</taxon>
    </lineage>
</organism>
<protein>
    <submittedName>
        <fullName evidence="1">Elongation factor P hydroxylase</fullName>
    </submittedName>
</protein>
<sequence>MKETVGHDVRDIIELFNHCFLENYSTILVKGDDEPIYLPSSTECKYNQIIFAHGYYASALHEISHWLVAGSERRLLEDYGYWYCPDGRDKETQSQFEAMEVAPQSYEWMLSVAANFPFQVSCDNLNGLFEPDHRAFRQRVYNKVIDRLKEPFSERFSILINALHAFYKTPALKPEQFIL</sequence>
<accession>A0ABV6CEE1</accession>
<keyword evidence="2" id="KW-1185">Reference proteome</keyword>
<dbReference type="GO" id="GO:0003746">
    <property type="term" value="F:translation elongation factor activity"/>
    <property type="evidence" value="ECO:0007669"/>
    <property type="project" value="UniProtKB-KW"/>
</dbReference>
<reference evidence="1 2" key="1">
    <citation type="submission" date="2024-09" db="EMBL/GenBank/DDBJ databases">
        <authorList>
            <person name="Sun Q."/>
            <person name="Mori K."/>
        </authorList>
    </citation>
    <scope>NUCLEOTIDE SEQUENCE [LARGE SCALE GENOMIC DNA]</scope>
    <source>
        <strain evidence="1 2">CCM 8545</strain>
    </source>
</reference>
<dbReference type="InterPro" id="IPR007411">
    <property type="entry name" value="EpmC"/>
</dbReference>